<accession>A0ABS1YQF6</accession>
<reference evidence="2 3" key="1">
    <citation type="submission" date="2021-01" db="EMBL/GenBank/DDBJ databases">
        <title>Draft genome sequence of Micromonospora sp. strain STR1s_6.</title>
        <authorList>
            <person name="Karlyshev A."/>
            <person name="Jawad R."/>
        </authorList>
    </citation>
    <scope>NUCLEOTIDE SEQUENCE [LARGE SCALE GENOMIC DNA]</scope>
    <source>
        <strain evidence="2 3">STR1S-6</strain>
    </source>
</reference>
<keyword evidence="3" id="KW-1185">Reference proteome</keyword>
<evidence type="ECO:0000313" key="2">
    <source>
        <dbReference type="EMBL" id="MBM0279651.1"/>
    </source>
</evidence>
<feature type="non-terminal residue" evidence="2">
    <location>
        <position position="121"/>
    </location>
</feature>
<dbReference type="EMBL" id="JAEVHL010000326">
    <property type="protein sequence ID" value="MBM0279651.1"/>
    <property type="molecule type" value="Genomic_DNA"/>
</dbReference>
<proteinExistence type="predicted"/>
<gene>
    <name evidence="2" type="ORF">JM949_32815</name>
</gene>
<evidence type="ECO:0000256" key="1">
    <source>
        <dbReference type="SAM" id="MobiDB-lite"/>
    </source>
</evidence>
<dbReference type="RefSeq" id="WP_203151946.1">
    <property type="nucleotide sequence ID" value="NZ_JAEVHL010000326.1"/>
</dbReference>
<evidence type="ECO:0000313" key="3">
    <source>
        <dbReference type="Proteomes" id="UP000622245"/>
    </source>
</evidence>
<name>A0ABS1YQF6_9ACTN</name>
<sequence>MLSPPRTPSLGLAVRPLVNLQDLEDLGDDVAESGYLTINQVRARLVAAGFNDSGQTIRRLVDNGHFGTEGTDWYLTEIGKYRMVAAEAVDRLIARRLPAGHQRGDHVPEASTAPERSPVVA</sequence>
<organism evidence="2 3">
    <name type="scientific">Micromonospora tarensis</name>
    <dbReference type="NCBI Taxonomy" id="2806100"/>
    <lineage>
        <taxon>Bacteria</taxon>
        <taxon>Bacillati</taxon>
        <taxon>Actinomycetota</taxon>
        <taxon>Actinomycetes</taxon>
        <taxon>Micromonosporales</taxon>
        <taxon>Micromonosporaceae</taxon>
        <taxon>Micromonospora</taxon>
    </lineage>
</organism>
<comment type="caution">
    <text evidence="2">The sequence shown here is derived from an EMBL/GenBank/DDBJ whole genome shotgun (WGS) entry which is preliminary data.</text>
</comment>
<feature type="region of interest" description="Disordered" evidence="1">
    <location>
        <begin position="99"/>
        <end position="121"/>
    </location>
</feature>
<dbReference type="Proteomes" id="UP000622245">
    <property type="component" value="Unassembled WGS sequence"/>
</dbReference>
<protein>
    <submittedName>
        <fullName evidence="2">Uncharacterized protein</fullName>
    </submittedName>
</protein>